<dbReference type="EMBL" id="CP075371">
    <property type="protein sequence ID" value="QVT79839.1"/>
    <property type="molecule type" value="Genomic_DNA"/>
</dbReference>
<dbReference type="Pfam" id="PF16264">
    <property type="entry name" value="SatD"/>
    <property type="match status" value="1"/>
</dbReference>
<organism evidence="1 2">
    <name type="scientific">Nocardioides aquaticus</name>
    <dbReference type="NCBI Taxonomy" id="160826"/>
    <lineage>
        <taxon>Bacteria</taxon>
        <taxon>Bacillati</taxon>
        <taxon>Actinomycetota</taxon>
        <taxon>Actinomycetes</taxon>
        <taxon>Propionibacteriales</taxon>
        <taxon>Nocardioidaceae</taxon>
        <taxon>Nocardioides</taxon>
    </lineage>
</organism>
<dbReference type="InterPro" id="IPR032580">
    <property type="entry name" value="SatD"/>
</dbReference>
<protein>
    <recommendedName>
        <fullName evidence="3">SatD family (SatD)</fullName>
    </recommendedName>
</protein>
<evidence type="ECO:0008006" key="3">
    <source>
        <dbReference type="Google" id="ProtNLM"/>
    </source>
</evidence>
<dbReference type="SUPFAM" id="SSF88659">
    <property type="entry name" value="Sigma3 and sigma4 domains of RNA polymerase sigma factors"/>
    <property type="match status" value="1"/>
</dbReference>
<gene>
    <name evidence="1" type="ORF">ENKNEFLB_02229</name>
</gene>
<dbReference type="RefSeq" id="WP_214055486.1">
    <property type="nucleotide sequence ID" value="NZ_BAAAHS010000054.1"/>
</dbReference>
<accession>A0ABX8EH41</accession>
<dbReference type="InterPro" id="IPR013324">
    <property type="entry name" value="RNA_pol_sigma_r3/r4-like"/>
</dbReference>
<reference evidence="1 2" key="1">
    <citation type="submission" date="2021-05" db="EMBL/GenBank/DDBJ databases">
        <title>Complete genome of Nocardioides aquaticus KCTC 9944T isolated from meromictic and hypersaline Ekho Lake, Antarctica.</title>
        <authorList>
            <person name="Hwang K."/>
            <person name="Kim K.M."/>
            <person name="Choe H."/>
        </authorList>
    </citation>
    <scope>NUCLEOTIDE SEQUENCE [LARGE SCALE GENOMIC DNA]</scope>
    <source>
        <strain evidence="1 2">KCTC 9944</strain>
    </source>
</reference>
<proteinExistence type="predicted"/>
<name>A0ABX8EH41_9ACTN</name>
<sequence length="211" mass="22499">MVVLHTLIGDVVDSRSIEDRAAFQDHLATVLDQVTAALRPEQPLEPTVGDELQGAFTSVSDAVLASLLVRLALLPAYDVRCGLGHGEVAVHGRRRPLLQDGPGWWTARDALDVLGRPRRAAQRTWYVGPDQGRVNAFLLTRDALVDRLGPRGQRLLAAAVTGASQVEIAAAEGISRSAVSQQFARGVGALREAHLSFAAGEGDIESEGDRG</sequence>
<keyword evidence="2" id="KW-1185">Reference proteome</keyword>
<evidence type="ECO:0000313" key="2">
    <source>
        <dbReference type="Proteomes" id="UP000679307"/>
    </source>
</evidence>
<evidence type="ECO:0000313" key="1">
    <source>
        <dbReference type="EMBL" id="QVT79839.1"/>
    </source>
</evidence>
<dbReference type="Proteomes" id="UP000679307">
    <property type="component" value="Chromosome"/>
</dbReference>